<evidence type="ECO:0000256" key="4">
    <source>
        <dbReference type="ARBA" id="ARBA00022729"/>
    </source>
</evidence>
<comment type="caution">
    <text evidence="8">The sequence shown here is derived from an EMBL/GenBank/DDBJ whole genome shotgun (WGS) entry which is preliminary data.</text>
</comment>
<accession>A0ABN7NUH9</accession>
<evidence type="ECO:0000313" key="8">
    <source>
        <dbReference type="EMBL" id="CAG2059124.1"/>
    </source>
</evidence>
<keyword evidence="7" id="KW-0325">Glycoprotein</keyword>
<dbReference type="Gene3D" id="3.40.50.1240">
    <property type="entry name" value="Phosphoglycerate mutase-like"/>
    <property type="match status" value="1"/>
</dbReference>
<evidence type="ECO:0000256" key="6">
    <source>
        <dbReference type="ARBA" id="ARBA00023157"/>
    </source>
</evidence>
<evidence type="ECO:0000256" key="7">
    <source>
        <dbReference type="ARBA" id="ARBA00023180"/>
    </source>
</evidence>
<comment type="catalytic activity">
    <reaction evidence="1">
        <text>a phosphate monoester + H2O = an alcohol + phosphate</text>
        <dbReference type="Rhea" id="RHEA:15017"/>
        <dbReference type="ChEBI" id="CHEBI:15377"/>
        <dbReference type="ChEBI" id="CHEBI:30879"/>
        <dbReference type="ChEBI" id="CHEBI:43474"/>
        <dbReference type="ChEBI" id="CHEBI:67140"/>
        <dbReference type="EC" id="3.1.3.2"/>
    </reaction>
</comment>
<name>A0ABN7NUH9_TIMPD</name>
<dbReference type="EC" id="3.1.3.2" evidence="3"/>
<keyword evidence="9" id="KW-1185">Reference proteome</keyword>
<evidence type="ECO:0000313" key="9">
    <source>
        <dbReference type="Proteomes" id="UP001153148"/>
    </source>
</evidence>
<reference evidence="8" key="1">
    <citation type="submission" date="2021-03" db="EMBL/GenBank/DDBJ databases">
        <authorList>
            <person name="Tran Van P."/>
        </authorList>
    </citation>
    <scope>NUCLEOTIDE SEQUENCE</scope>
</reference>
<evidence type="ECO:0000256" key="5">
    <source>
        <dbReference type="ARBA" id="ARBA00022801"/>
    </source>
</evidence>
<keyword evidence="4" id="KW-0732">Signal</keyword>
<dbReference type="InterPro" id="IPR033379">
    <property type="entry name" value="Acid_Pase_AS"/>
</dbReference>
<dbReference type="PANTHER" id="PTHR11567">
    <property type="entry name" value="ACID PHOSPHATASE-RELATED"/>
    <property type="match status" value="1"/>
</dbReference>
<keyword evidence="6" id="KW-1015">Disulfide bond</keyword>
<sequence length="165" mass="19039">MPPLLMKDIQEFLRSPREENSTLGPLIDEIVSLMIDKQMGQLNPDRKLFMYSGHDSQVFSLLRALRVFNGLHVPYAAAVLIELRRAGDNHVVTVMYRNTTRTEPYLLRIPGCDTQCPLKTFVQLMKDLIPVNYEMECAETYNDDLDTNFQVPLLGLPDEWQDCFD</sequence>
<evidence type="ECO:0000256" key="1">
    <source>
        <dbReference type="ARBA" id="ARBA00000032"/>
    </source>
</evidence>
<evidence type="ECO:0000256" key="3">
    <source>
        <dbReference type="ARBA" id="ARBA00012646"/>
    </source>
</evidence>
<gene>
    <name evidence="8" type="ORF">TPAB3V08_LOCUS6090</name>
</gene>
<dbReference type="PROSITE" id="PS00778">
    <property type="entry name" value="HIS_ACID_PHOSPHAT_2"/>
    <property type="match status" value="1"/>
</dbReference>
<comment type="similarity">
    <text evidence="2">Belongs to the histidine acid phosphatase family.</text>
</comment>
<dbReference type="InterPro" id="IPR029033">
    <property type="entry name" value="His_PPase_superfam"/>
</dbReference>
<dbReference type="InterPro" id="IPR000560">
    <property type="entry name" value="His_Pase_clade-2"/>
</dbReference>
<organism evidence="8 9">
    <name type="scientific">Timema podura</name>
    <name type="common">Walking stick</name>
    <dbReference type="NCBI Taxonomy" id="61482"/>
    <lineage>
        <taxon>Eukaryota</taxon>
        <taxon>Metazoa</taxon>
        <taxon>Ecdysozoa</taxon>
        <taxon>Arthropoda</taxon>
        <taxon>Hexapoda</taxon>
        <taxon>Insecta</taxon>
        <taxon>Pterygota</taxon>
        <taxon>Neoptera</taxon>
        <taxon>Polyneoptera</taxon>
        <taxon>Phasmatodea</taxon>
        <taxon>Timematodea</taxon>
        <taxon>Timematoidea</taxon>
        <taxon>Timematidae</taxon>
        <taxon>Timema</taxon>
    </lineage>
</organism>
<proteinExistence type="inferred from homology"/>
<dbReference type="PANTHER" id="PTHR11567:SF211">
    <property type="entry name" value="PROSTATIC ACID PHOSPHATASE"/>
    <property type="match status" value="1"/>
</dbReference>
<protein>
    <recommendedName>
        <fullName evidence="3">acid phosphatase</fullName>
        <ecNumber evidence="3">3.1.3.2</ecNumber>
    </recommendedName>
</protein>
<dbReference type="SUPFAM" id="SSF53254">
    <property type="entry name" value="Phosphoglycerate mutase-like"/>
    <property type="match status" value="1"/>
</dbReference>
<dbReference type="Pfam" id="PF00328">
    <property type="entry name" value="His_Phos_2"/>
    <property type="match status" value="1"/>
</dbReference>
<dbReference type="EMBL" id="CAJPIN010008767">
    <property type="protein sequence ID" value="CAG2059124.1"/>
    <property type="molecule type" value="Genomic_DNA"/>
</dbReference>
<keyword evidence="5" id="KW-0378">Hydrolase</keyword>
<dbReference type="InterPro" id="IPR050645">
    <property type="entry name" value="Histidine_acid_phosphatase"/>
</dbReference>
<dbReference type="Proteomes" id="UP001153148">
    <property type="component" value="Unassembled WGS sequence"/>
</dbReference>
<evidence type="ECO:0000256" key="2">
    <source>
        <dbReference type="ARBA" id="ARBA00005375"/>
    </source>
</evidence>